<sequence>MSTGDITRRAALVSGALLPLAGCEREVARAVSLVTGAAPGDAAAAHCPQPESLPAFRPSTPAGLPIPTVPAGLVPARYRSRHHFLFQGSGWAVDPARIAGLADRPGHAGPNEAYVDLYTGWRWDQVGGDWIDRQSVRHGSAAWSTVTTQRGPQPQPVTYAMDVTEVVRRVQSEGRWCAFKLVSQPGHRKLGGRWGDPAQAPRLDVRHEDGTRAVLTLVTTAACVASAPRSADREVQLPAFVEFERPTKPVRSAVLQITCTHHGSGAAEIALFLIDPPLNQSAVRQGVAALVRPLDDGIQSAPGVIGAQRHLDGSTIDDFVLPGIVNTWASREFDPALWGGPPDTTKLPHRALGKFITAAGPRWGEFVDSSFRGDGFLPLASGLGAIRMVMKLAPGARCDGQVVGYSGSLGANASIFMPEPLFGRVDRIFVRHYVRLGLPGGKPYLRTPSQRYHVYNDPGNGNPKRVDWAGKWGITPNHTTTYGGGSGSSGGGNGWQLRLAWSDSDLMANGPNEGGIRPGFHLYDFGPVQPRGHDYSGDTGAKAMFGQLGGLGGILYAGQWYCVETELKLNTAMDAAPGYLPDGELRAWVDGRLVFERVGMVFRSKPLKGDLPPKPSEMPPLRELGVRGLWLNWFHGGVTQDSVERVMFFTGLAYGTQYIGPMRLSA</sequence>
<dbReference type="AlphaFoldDB" id="A0A480AZZ1"/>
<keyword evidence="2" id="KW-1185">Reference proteome</keyword>
<organism evidence="1 2">
    <name type="scientific">Pseudaquabacterium pictum</name>
    <dbReference type="NCBI Taxonomy" id="2315236"/>
    <lineage>
        <taxon>Bacteria</taxon>
        <taxon>Pseudomonadati</taxon>
        <taxon>Pseudomonadota</taxon>
        <taxon>Betaproteobacteria</taxon>
        <taxon>Burkholderiales</taxon>
        <taxon>Sphaerotilaceae</taxon>
        <taxon>Pseudaquabacterium</taxon>
    </lineage>
</organism>
<dbReference type="Gene3D" id="2.60.120.200">
    <property type="match status" value="1"/>
</dbReference>
<evidence type="ECO:0000313" key="1">
    <source>
        <dbReference type="EMBL" id="GCL64398.1"/>
    </source>
</evidence>
<proteinExistence type="predicted"/>
<protein>
    <submittedName>
        <fullName evidence="1">Uncharacterized protein</fullName>
    </submittedName>
</protein>
<evidence type="ECO:0000313" key="2">
    <source>
        <dbReference type="Proteomes" id="UP000301751"/>
    </source>
</evidence>
<gene>
    <name evidence="1" type="ORF">AQPW35_34790</name>
</gene>
<comment type="caution">
    <text evidence="1">The sequence shown here is derived from an EMBL/GenBank/DDBJ whole genome shotgun (WGS) entry which is preliminary data.</text>
</comment>
<dbReference type="Proteomes" id="UP000301751">
    <property type="component" value="Unassembled WGS sequence"/>
</dbReference>
<dbReference type="RefSeq" id="WP_137734129.1">
    <property type="nucleotide sequence ID" value="NZ_BJCL01000009.1"/>
</dbReference>
<dbReference type="EMBL" id="BJCL01000009">
    <property type="protein sequence ID" value="GCL64398.1"/>
    <property type="molecule type" value="Genomic_DNA"/>
</dbReference>
<accession>A0A480AZZ1</accession>
<name>A0A480AZZ1_9BURK</name>
<reference evidence="2" key="1">
    <citation type="submission" date="2019-03" db="EMBL/GenBank/DDBJ databases">
        <title>Aquabacterium pictum sp.nov., the first bacteriochlorophyll a-containing freshwater bacterium in the genus Aquabacterium of the class Betaproteobacteria.</title>
        <authorList>
            <person name="Hirose S."/>
            <person name="Tank M."/>
            <person name="Hara E."/>
            <person name="Tamaki H."/>
            <person name="Takaichi S."/>
            <person name="Haruta S."/>
            <person name="Hanada S."/>
        </authorList>
    </citation>
    <scope>NUCLEOTIDE SEQUENCE [LARGE SCALE GENOMIC DNA]</scope>
    <source>
        <strain evidence="2">W35</strain>
    </source>
</reference>
<dbReference type="OrthoDB" id="7552220at2"/>